<reference evidence="1" key="1">
    <citation type="submission" date="2023-06" db="EMBL/GenBank/DDBJ databases">
        <authorList>
            <consortium name="Lawrence Berkeley National Laboratory"/>
            <person name="Ahrendt S."/>
            <person name="Sahu N."/>
            <person name="Indic B."/>
            <person name="Wong-Bajracharya J."/>
            <person name="Merenyi Z."/>
            <person name="Ke H.-M."/>
            <person name="Monk M."/>
            <person name="Kocsube S."/>
            <person name="Drula E."/>
            <person name="Lipzen A."/>
            <person name="Balint B."/>
            <person name="Henrissat B."/>
            <person name="Andreopoulos B."/>
            <person name="Martin F.M."/>
            <person name="Harder C.B."/>
            <person name="Rigling D."/>
            <person name="Ford K.L."/>
            <person name="Foster G.D."/>
            <person name="Pangilinan J."/>
            <person name="Papanicolaou A."/>
            <person name="Barry K."/>
            <person name="LaButti K."/>
            <person name="Viragh M."/>
            <person name="Koriabine M."/>
            <person name="Yan M."/>
            <person name="Riley R."/>
            <person name="Champramary S."/>
            <person name="Plett K.L."/>
            <person name="Tsai I.J."/>
            <person name="Slot J."/>
            <person name="Sipos G."/>
            <person name="Plett J."/>
            <person name="Nagy L.G."/>
            <person name="Grigoriev I.V."/>
        </authorList>
    </citation>
    <scope>NUCLEOTIDE SEQUENCE</scope>
    <source>
        <strain evidence="1">ICMP 16352</strain>
    </source>
</reference>
<dbReference type="EMBL" id="JAUEPR010000001">
    <property type="protein sequence ID" value="KAK0490808.1"/>
    <property type="molecule type" value="Genomic_DNA"/>
</dbReference>
<proteinExistence type="predicted"/>
<evidence type="ECO:0000313" key="1">
    <source>
        <dbReference type="EMBL" id="KAK0490808.1"/>
    </source>
</evidence>
<dbReference type="Proteomes" id="UP001175227">
    <property type="component" value="Unassembled WGS sequence"/>
</dbReference>
<comment type="caution">
    <text evidence="1">The sequence shown here is derived from an EMBL/GenBank/DDBJ whole genome shotgun (WGS) entry which is preliminary data.</text>
</comment>
<accession>A0AA39PXA0</accession>
<name>A0AA39PXA0_9AGAR</name>
<gene>
    <name evidence="1" type="ORF">IW261DRAFT_42023</name>
</gene>
<organism evidence="1 2">
    <name type="scientific">Armillaria novae-zelandiae</name>
    <dbReference type="NCBI Taxonomy" id="153914"/>
    <lineage>
        <taxon>Eukaryota</taxon>
        <taxon>Fungi</taxon>
        <taxon>Dikarya</taxon>
        <taxon>Basidiomycota</taxon>
        <taxon>Agaricomycotina</taxon>
        <taxon>Agaricomycetes</taxon>
        <taxon>Agaricomycetidae</taxon>
        <taxon>Agaricales</taxon>
        <taxon>Marasmiineae</taxon>
        <taxon>Physalacriaceae</taxon>
        <taxon>Armillaria</taxon>
    </lineage>
</organism>
<keyword evidence="2" id="KW-1185">Reference proteome</keyword>
<sequence>MLSAKLSRIAFAWLGATRRRLRALLSRTLLSPRPPSRPSPLWVLAATPRPALLLLIGSKEANVEYVRHPSRPPKEVLLLGKRAFTNLTDSIKLRIGRHGIAAKRWWKQVQGFKEREKGTSAVDAGKAKATRIKTQALLDKAARRWMHLERCSIRSTRTGRNSTTASLAIFSAPQPSVSASVSNISWRTGQISRSIAGK</sequence>
<evidence type="ECO:0000313" key="2">
    <source>
        <dbReference type="Proteomes" id="UP001175227"/>
    </source>
</evidence>
<protein>
    <submittedName>
        <fullName evidence="1">Uncharacterized protein</fullName>
    </submittedName>
</protein>
<dbReference type="AlphaFoldDB" id="A0AA39PXA0"/>